<gene>
    <name evidence="1" type="ORF">F511_22666</name>
</gene>
<dbReference type="Proteomes" id="UP000250235">
    <property type="component" value="Unassembled WGS sequence"/>
</dbReference>
<proteinExistence type="predicted"/>
<name>A0A2Z7BV37_9LAMI</name>
<reference evidence="1 2" key="1">
    <citation type="journal article" date="2015" name="Proc. Natl. Acad. Sci. U.S.A.">
        <title>The resurrection genome of Boea hygrometrica: A blueprint for survival of dehydration.</title>
        <authorList>
            <person name="Xiao L."/>
            <person name="Yang G."/>
            <person name="Zhang L."/>
            <person name="Yang X."/>
            <person name="Zhao S."/>
            <person name="Ji Z."/>
            <person name="Zhou Q."/>
            <person name="Hu M."/>
            <person name="Wang Y."/>
            <person name="Chen M."/>
            <person name="Xu Y."/>
            <person name="Jin H."/>
            <person name="Xiao X."/>
            <person name="Hu G."/>
            <person name="Bao F."/>
            <person name="Hu Y."/>
            <person name="Wan P."/>
            <person name="Li L."/>
            <person name="Deng X."/>
            <person name="Kuang T."/>
            <person name="Xiang C."/>
            <person name="Zhu J.K."/>
            <person name="Oliver M.J."/>
            <person name="He Y."/>
        </authorList>
    </citation>
    <scope>NUCLEOTIDE SEQUENCE [LARGE SCALE GENOMIC DNA]</scope>
    <source>
        <strain evidence="2">cv. XS01</strain>
    </source>
</reference>
<evidence type="ECO:0000313" key="2">
    <source>
        <dbReference type="Proteomes" id="UP000250235"/>
    </source>
</evidence>
<dbReference type="EMBL" id="KV001979">
    <property type="protein sequence ID" value="KZV38309.1"/>
    <property type="molecule type" value="Genomic_DNA"/>
</dbReference>
<dbReference type="AlphaFoldDB" id="A0A2Z7BV37"/>
<evidence type="ECO:0000313" key="1">
    <source>
        <dbReference type="EMBL" id="KZV38309.1"/>
    </source>
</evidence>
<accession>A0A2Z7BV37</accession>
<protein>
    <submittedName>
        <fullName evidence="1">Uncharacterized protein</fullName>
    </submittedName>
</protein>
<sequence>MISWRSAKRRRFYKVERRRWYEQFQIQQIPSWRATAVICEDSADDIQVEFFRVLLRSLNDGVLISWNDVVESTVSVQQKKISADSLLK</sequence>
<keyword evidence="2" id="KW-1185">Reference proteome</keyword>
<organism evidence="1 2">
    <name type="scientific">Dorcoceras hygrometricum</name>
    <dbReference type="NCBI Taxonomy" id="472368"/>
    <lineage>
        <taxon>Eukaryota</taxon>
        <taxon>Viridiplantae</taxon>
        <taxon>Streptophyta</taxon>
        <taxon>Embryophyta</taxon>
        <taxon>Tracheophyta</taxon>
        <taxon>Spermatophyta</taxon>
        <taxon>Magnoliopsida</taxon>
        <taxon>eudicotyledons</taxon>
        <taxon>Gunneridae</taxon>
        <taxon>Pentapetalae</taxon>
        <taxon>asterids</taxon>
        <taxon>lamiids</taxon>
        <taxon>Lamiales</taxon>
        <taxon>Gesneriaceae</taxon>
        <taxon>Didymocarpoideae</taxon>
        <taxon>Trichosporeae</taxon>
        <taxon>Loxocarpinae</taxon>
        <taxon>Dorcoceras</taxon>
    </lineage>
</organism>